<sequence length="155" mass="16807">MRRRRFMAVGAVLFFLMLLLTVFKLRTPRIDVLSSPLDGVSPGITSSVITIELNISFSLSFNFRILISCNCTSFRHGSGEWLLYYRRMRVGEAKHSPQGDPGDGIIIALRQADPPDGQYCGGHGLGGPHEKCSGRDDGDREPSGGSGQGHVPSGC</sequence>
<keyword evidence="3" id="KW-1185">Reference proteome</keyword>
<accession>A0A2I0HMZ2</accession>
<name>A0A2I0HMZ2_PUNGR</name>
<gene>
    <name evidence="2" type="ORF">CRG98_046502</name>
</gene>
<evidence type="ECO:0000313" key="3">
    <source>
        <dbReference type="Proteomes" id="UP000233551"/>
    </source>
</evidence>
<dbReference type="EMBL" id="PGOL01006970">
    <property type="protein sequence ID" value="PKI33104.1"/>
    <property type="molecule type" value="Genomic_DNA"/>
</dbReference>
<reference evidence="2 3" key="1">
    <citation type="submission" date="2017-11" db="EMBL/GenBank/DDBJ databases">
        <title>De-novo sequencing of pomegranate (Punica granatum L.) genome.</title>
        <authorList>
            <person name="Akparov Z."/>
            <person name="Amiraslanov A."/>
            <person name="Hajiyeva S."/>
            <person name="Abbasov M."/>
            <person name="Kaur K."/>
            <person name="Hamwieh A."/>
            <person name="Solovyev V."/>
            <person name="Salamov A."/>
            <person name="Braich B."/>
            <person name="Kosarev P."/>
            <person name="Mahmoud A."/>
            <person name="Hajiyev E."/>
            <person name="Babayeva S."/>
            <person name="Izzatullayeva V."/>
            <person name="Mammadov A."/>
            <person name="Mammadov A."/>
            <person name="Sharifova S."/>
            <person name="Ojaghi J."/>
            <person name="Eynullazada K."/>
            <person name="Bayramov B."/>
            <person name="Abdulazimova A."/>
            <person name="Shahmuradov I."/>
        </authorList>
    </citation>
    <scope>NUCLEOTIDE SEQUENCE [LARGE SCALE GENOMIC DNA]</scope>
    <source>
        <strain evidence="3">cv. AG2017</strain>
        <tissue evidence="2">Leaf</tissue>
    </source>
</reference>
<feature type="compositionally biased region" description="Basic and acidic residues" evidence="1">
    <location>
        <begin position="128"/>
        <end position="142"/>
    </location>
</feature>
<proteinExistence type="predicted"/>
<evidence type="ECO:0000313" key="2">
    <source>
        <dbReference type="EMBL" id="PKI33104.1"/>
    </source>
</evidence>
<organism evidence="2 3">
    <name type="scientific">Punica granatum</name>
    <name type="common">Pomegranate</name>
    <dbReference type="NCBI Taxonomy" id="22663"/>
    <lineage>
        <taxon>Eukaryota</taxon>
        <taxon>Viridiplantae</taxon>
        <taxon>Streptophyta</taxon>
        <taxon>Embryophyta</taxon>
        <taxon>Tracheophyta</taxon>
        <taxon>Spermatophyta</taxon>
        <taxon>Magnoliopsida</taxon>
        <taxon>eudicotyledons</taxon>
        <taxon>Gunneridae</taxon>
        <taxon>Pentapetalae</taxon>
        <taxon>rosids</taxon>
        <taxon>malvids</taxon>
        <taxon>Myrtales</taxon>
        <taxon>Lythraceae</taxon>
        <taxon>Punica</taxon>
    </lineage>
</organism>
<comment type="caution">
    <text evidence="2">The sequence shown here is derived from an EMBL/GenBank/DDBJ whole genome shotgun (WGS) entry which is preliminary data.</text>
</comment>
<feature type="region of interest" description="Disordered" evidence="1">
    <location>
        <begin position="118"/>
        <end position="155"/>
    </location>
</feature>
<evidence type="ECO:0000256" key="1">
    <source>
        <dbReference type="SAM" id="MobiDB-lite"/>
    </source>
</evidence>
<protein>
    <submittedName>
        <fullName evidence="2">Uncharacterized protein</fullName>
    </submittedName>
</protein>
<dbReference type="Proteomes" id="UP000233551">
    <property type="component" value="Unassembled WGS sequence"/>
</dbReference>
<dbReference type="AlphaFoldDB" id="A0A2I0HMZ2"/>